<accession>A0ABR2IN91</accession>
<comment type="caution">
    <text evidence="1">The sequence shown here is derived from an EMBL/GenBank/DDBJ whole genome shotgun (WGS) entry which is preliminary data.</text>
</comment>
<sequence>MKNYPQSSEIQLTNQEELEKMMLLIWENKVTQDLIDDLILSFENRLVMCCDAYRRSISHFLSARRKEIKTTDLIDRDFIPHLLTDQEIKLLYEQNEKTHHRWKSMSEMFQNKLGLESKSIKHIVSAIERKVIDYKNYPEKNSECPIEIRDIIANRNIKSKKMNMKKRKNWMKLIF</sequence>
<name>A0ABR2IN91_9EUKA</name>
<keyword evidence="2" id="KW-1185">Reference proteome</keyword>
<gene>
    <name evidence="1" type="ORF">M9Y10_010476</name>
</gene>
<dbReference type="Proteomes" id="UP001470230">
    <property type="component" value="Unassembled WGS sequence"/>
</dbReference>
<organism evidence="1 2">
    <name type="scientific">Tritrichomonas musculus</name>
    <dbReference type="NCBI Taxonomy" id="1915356"/>
    <lineage>
        <taxon>Eukaryota</taxon>
        <taxon>Metamonada</taxon>
        <taxon>Parabasalia</taxon>
        <taxon>Tritrichomonadida</taxon>
        <taxon>Tritrichomonadidae</taxon>
        <taxon>Tritrichomonas</taxon>
    </lineage>
</organism>
<dbReference type="EMBL" id="JAPFFF010000016">
    <property type="protein sequence ID" value="KAK8864949.1"/>
    <property type="molecule type" value="Genomic_DNA"/>
</dbReference>
<evidence type="ECO:0000313" key="2">
    <source>
        <dbReference type="Proteomes" id="UP001470230"/>
    </source>
</evidence>
<reference evidence="1 2" key="1">
    <citation type="submission" date="2024-04" db="EMBL/GenBank/DDBJ databases">
        <title>Tritrichomonas musculus Genome.</title>
        <authorList>
            <person name="Alves-Ferreira E."/>
            <person name="Grigg M."/>
            <person name="Lorenzi H."/>
            <person name="Galac M."/>
        </authorList>
    </citation>
    <scope>NUCLEOTIDE SEQUENCE [LARGE SCALE GENOMIC DNA]</scope>
    <source>
        <strain evidence="1 2">EAF2021</strain>
    </source>
</reference>
<evidence type="ECO:0000313" key="1">
    <source>
        <dbReference type="EMBL" id="KAK8864949.1"/>
    </source>
</evidence>
<protein>
    <submittedName>
        <fullName evidence="1">Uncharacterized protein</fullName>
    </submittedName>
</protein>
<proteinExistence type="predicted"/>